<evidence type="ECO:0000256" key="3">
    <source>
        <dbReference type="ARBA" id="ARBA00005043"/>
    </source>
</evidence>
<dbReference type="GO" id="GO:0002098">
    <property type="term" value="P:tRNA wobble uridine modification"/>
    <property type="evidence" value="ECO:0007669"/>
    <property type="project" value="InterPro"/>
</dbReference>
<dbReference type="CDD" id="cd19496">
    <property type="entry name" value="Elp5"/>
    <property type="match status" value="1"/>
</dbReference>
<keyword evidence="6" id="KW-0963">Cytoplasm</keyword>
<dbReference type="Proteomes" id="UP000236544">
    <property type="component" value="Unassembled WGS sequence"/>
</dbReference>
<dbReference type="GO" id="GO:0000049">
    <property type="term" value="F:tRNA binding"/>
    <property type="evidence" value="ECO:0007669"/>
    <property type="project" value="TreeGrafter"/>
</dbReference>
<dbReference type="OrthoDB" id="166907at2759"/>
<dbReference type="EMBL" id="LN890537">
    <property type="protein sequence ID" value="CUS22470.1"/>
    <property type="molecule type" value="Genomic_DNA"/>
</dbReference>
<comment type="pathway">
    <text evidence="3">tRNA modification; 5-methoxycarbonylmethyl-2-thiouridine-tRNA biosynthesis.</text>
</comment>
<gene>
    <name evidence="9" type="ORF">LAQU0_S05e06106g</name>
</gene>
<dbReference type="PANTHER" id="PTHR15641:SF1">
    <property type="entry name" value="ELONGATOR COMPLEX PROTEIN 5"/>
    <property type="match status" value="1"/>
</dbReference>
<name>A0A0P1KRX7_9SACH</name>
<keyword evidence="8" id="KW-0539">Nucleus</keyword>
<comment type="similarity">
    <text evidence="4">Belongs to the ELP5 family.</text>
</comment>
<dbReference type="InterPro" id="IPR027417">
    <property type="entry name" value="P-loop_NTPase"/>
</dbReference>
<reference evidence="10" key="1">
    <citation type="submission" date="2015-10" db="EMBL/GenBank/DDBJ databases">
        <authorList>
            <person name="Devillers H."/>
        </authorList>
    </citation>
    <scope>NUCLEOTIDE SEQUENCE [LARGE SCALE GENOMIC DNA]</scope>
</reference>
<dbReference type="GO" id="GO:0005829">
    <property type="term" value="C:cytosol"/>
    <property type="evidence" value="ECO:0007669"/>
    <property type="project" value="TreeGrafter"/>
</dbReference>
<sequence>MASSSHNPAILLKRVLSLRESSPFILCVDCIERSAACLVEEISREVGDSATIIYVSYETNNKPAYATHFIEGTGSESKLLDTIRSYLPSKPSPRKHLVIIDTLNLIPSSKLSQFISSMVSPSVVLLGIYHKQQPEARPSSMENYPSSLQLLQFMATSILECLPITEDAAAEEALDSKIQKLVIPRGLNLHVFKLVLTNRRKSGRALTYTFQFDSGSHSYNVLQEQAVNGNAGDDQEMLEGLTTFNLNISNRQKAARENVALPFLEAQSFNAGGAIVYEYEKDDDYDEEDPYEDPF</sequence>
<dbReference type="Gene3D" id="3.40.50.300">
    <property type="entry name" value="P-loop containing nucleotide triphosphate hydrolases"/>
    <property type="match status" value="1"/>
</dbReference>
<dbReference type="InterPro" id="IPR019519">
    <property type="entry name" value="Elp5"/>
</dbReference>
<protein>
    <recommendedName>
        <fullName evidence="5">Elongator complex protein 5</fullName>
    </recommendedName>
</protein>
<keyword evidence="7" id="KW-0819">tRNA processing</keyword>
<dbReference type="GO" id="GO:0033588">
    <property type="term" value="C:elongator holoenzyme complex"/>
    <property type="evidence" value="ECO:0007669"/>
    <property type="project" value="InterPro"/>
</dbReference>
<evidence type="ECO:0000256" key="5">
    <source>
        <dbReference type="ARBA" id="ARBA00020264"/>
    </source>
</evidence>
<organism evidence="9 10">
    <name type="scientific">Lachancea quebecensis</name>
    <dbReference type="NCBI Taxonomy" id="1654605"/>
    <lineage>
        <taxon>Eukaryota</taxon>
        <taxon>Fungi</taxon>
        <taxon>Dikarya</taxon>
        <taxon>Ascomycota</taxon>
        <taxon>Saccharomycotina</taxon>
        <taxon>Saccharomycetes</taxon>
        <taxon>Saccharomycetales</taxon>
        <taxon>Saccharomycetaceae</taxon>
        <taxon>Lachancea</taxon>
    </lineage>
</organism>
<dbReference type="Pfam" id="PF10483">
    <property type="entry name" value="Elong_Iki1"/>
    <property type="match status" value="1"/>
</dbReference>
<dbReference type="PANTHER" id="PTHR15641">
    <property type="entry name" value="ELONGATOR COMPLEX PROTEIN 5"/>
    <property type="match status" value="1"/>
</dbReference>
<evidence type="ECO:0000256" key="7">
    <source>
        <dbReference type="ARBA" id="ARBA00022694"/>
    </source>
</evidence>
<evidence type="ECO:0000256" key="2">
    <source>
        <dbReference type="ARBA" id="ARBA00004496"/>
    </source>
</evidence>
<accession>A0A0P1KRX7</accession>
<evidence type="ECO:0000256" key="6">
    <source>
        <dbReference type="ARBA" id="ARBA00022490"/>
    </source>
</evidence>
<evidence type="ECO:0000313" key="10">
    <source>
        <dbReference type="Proteomes" id="UP000236544"/>
    </source>
</evidence>
<dbReference type="AlphaFoldDB" id="A0A0P1KRX7"/>
<dbReference type="GO" id="GO:0005634">
    <property type="term" value="C:nucleus"/>
    <property type="evidence" value="ECO:0007669"/>
    <property type="project" value="UniProtKB-SubCell"/>
</dbReference>
<evidence type="ECO:0000256" key="4">
    <source>
        <dbReference type="ARBA" id="ARBA00009567"/>
    </source>
</evidence>
<keyword evidence="10" id="KW-1185">Reference proteome</keyword>
<comment type="subcellular location">
    <subcellularLocation>
        <location evidence="2">Cytoplasm</location>
    </subcellularLocation>
    <subcellularLocation>
        <location evidence="1">Nucleus</location>
    </subcellularLocation>
</comment>
<evidence type="ECO:0000313" key="9">
    <source>
        <dbReference type="EMBL" id="CUS22470.1"/>
    </source>
</evidence>
<evidence type="ECO:0000256" key="1">
    <source>
        <dbReference type="ARBA" id="ARBA00004123"/>
    </source>
</evidence>
<dbReference type="UniPathway" id="UPA00988"/>
<evidence type="ECO:0000256" key="8">
    <source>
        <dbReference type="ARBA" id="ARBA00023242"/>
    </source>
</evidence>
<proteinExistence type="inferred from homology"/>